<dbReference type="SUPFAM" id="SSF54913">
    <property type="entry name" value="GlnB-like"/>
    <property type="match status" value="1"/>
</dbReference>
<evidence type="ECO:0000313" key="2">
    <source>
        <dbReference type="EMBL" id="ADV33479.1"/>
    </source>
</evidence>
<dbReference type="KEGG" id="bva:BVAF_069"/>
<dbReference type="Pfam" id="PF03091">
    <property type="entry name" value="CutA1"/>
    <property type="match status" value="1"/>
</dbReference>
<dbReference type="GO" id="GO:0010038">
    <property type="term" value="P:response to metal ion"/>
    <property type="evidence" value="ECO:0007669"/>
    <property type="project" value="InterPro"/>
</dbReference>
<comment type="similarity">
    <text evidence="1">Belongs to the CutA family.</text>
</comment>
<dbReference type="InterPro" id="IPR011322">
    <property type="entry name" value="N-reg_PII-like_a/b"/>
</dbReference>
<dbReference type="HOGENOM" id="CLU_098807_3_0_6"/>
<dbReference type="RefSeq" id="WP_013516404.1">
    <property type="nucleotide sequence ID" value="NC_014909.2"/>
</dbReference>
<evidence type="ECO:0000313" key="3">
    <source>
        <dbReference type="Proteomes" id="UP000007464"/>
    </source>
</evidence>
<name>E8Q6N8_BLOVB</name>
<dbReference type="EMBL" id="CP002189">
    <property type="protein sequence ID" value="ADV33479.1"/>
    <property type="molecule type" value="Genomic_DNA"/>
</dbReference>
<sequence>MIIILCTLPNNEKLALKLIHTLLNLKLAACVNLISNIRSYYYWNDQLQTSNELQLLIKTQDSLQEKIFNTIKKTHPYTIPELLVIPITFGEIQYLNWITKVLS</sequence>
<proteinExistence type="inferred from homology"/>
<dbReference type="PANTHER" id="PTHR23419">
    <property type="entry name" value="DIVALENT CATION TOLERANCE CUTA-RELATED"/>
    <property type="match status" value="1"/>
</dbReference>
<gene>
    <name evidence="2" type="primary">cutA</name>
    <name evidence="2" type="ordered locus">BVAF_069</name>
</gene>
<reference evidence="2 3" key="1">
    <citation type="journal article" date="2010" name="BMC Genomics">
        <title>Unprecedented loss of ammonia assimilation capability in a urease-encoding bacterial mutualist.</title>
        <authorList>
            <person name="Williams L.E."/>
            <person name="Wernegreen J.J."/>
        </authorList>
    </citation>
    <scope>NUCLEOTIDE SEQUENCE [LARGE SCALE GENOMIC DNA]</scope>
    <source>
        <strain evidence="2 3">BVAF</strain>
    </source>
</reference>
<dbReference type="OrthoDB" id="37622at2"/>
<keyword evidence="3" id="KW-1185">Reference proteome</keyword>
<dbReference type="InterPro" id="IPR015867">
    <property type="entry name" value="N-reg_PII/ATP_PRibTrfase_C"/>
</dbReference>
<dbReference type="GO" id="GO:0005507">
    <property type="term" value="F:copper ion binding"/>
    <property type="evidence" value="ECO:0007669"/>
    <property type="project" value="TreeGrafter"/>
</dbReference>
<evidence type="ECO:0000256" key="1">
    <source>
        <dbReference type="ARBA" id="ARBA00010169"/>
    </source>
</evidence>
<dbReference type="AlphaFoldDB" id="E8Q6N8"/>
<dbReference type="Proteomes" id="UP000007464">
    <property type="component" value="Chromosome"/>
</dbReference>
<dbReference type="InterPro" id="IPR004323">
    <property type="entry name" value="Ion_tolerance_CutA"/>
</dbReference>
<protein>
    <submittedName>
        <fullName evidence="2">Divalent cation tolerance protein</fullName>
    </submittedName>
</protein>
<accession>E8Q6N8</accession>
<dbReference type="PANTHER" id="PTHR23419:SF8">
    <property type="entry name" value="FI09726P"/>
    <property type="match status" value="1"/>
</dbReference>
<organism evidence="2 3">
    <name type="scientific">Blochmanniella vafra (strain BVAF)</name>
    <dbReference type="NCBI Taxonomy" id="859654"/>
    <lineage>
        <taxon>Bacteria</taxon>
        <taxon>Pseudomonadati</taxon>
        <taxon>Pseudomonadota</taxon>
        <taxon>Gammaproteobacteria</taxon>
        <taxon>Enterobacterales</taxon>
        <taxon>Enterobacteriaceae</taxon>
        <taxon>ant endosymbionts</taxon>
        <taxon>Candidatus Blochmanniella</taxon>
    </lineage>
</organism>
<dbReference type="Gene3D" id="3.30.70.120">
    <property type="match status" value="1"/>
</dbReference>